<protein>
    <recommendedName>
        <fullName evidence="2">DUF6598 domain-containing protein</fullName>
    </recommendedName>
</protein>
<dbReference type="OrthoDB" id="655861at2759"/>
<dbReference type="AlphaFoldDB" id="A0A3B6FZD7"/>
<evidence type="ECO:0000259" key="2">
    <source>
        <dbReference type="Pfam" id="PF20241"/>
    </source>
</evidence>
<evidence type="ECO:0000313" key="3">
    <source>
        <dbReference type="EnsemblPlants" id="TraesCS3B02G604400.1"/>
    </source>
</evidence>
<evidence type="ECO:0000313" key="4">
    <source>
        <dbReference type="Proteomes" id="UP000019116"/>
    </source>
</evidence>
<dbReference type="EnsemblPlants" id="TraesCS3B02G604400.1">
    <property type="protein sequence ID" value="TraesCS3B02G604400.1"/>
    <property type="gene ID" value="TraesCS3B02G604400"/>
</dbReference>
<dbReference type="InterPro" id="IPR046533">
    <property type="entry name" value="DUF6598"/>
</dbReference>
<dbReference type="Gramene" id="TraesRN3B0101533400.1">
    <property type="protein sequence ID" value="TraesRN3B0101533400.1"/>
    <property type="gene ID" value="TraesRN3B0101533400"/>
</dbReference>
<dbReference type="OMA" id="NIDDHCH"/>
<dbReference type="Gramene" id="TraesCS3B03G1524900.1">
    <property type="protein sequence ID" value="TraesCS3B03G1524900.1.CDS"/>
    <property type="gene ID" value="TraesCS3B03G1524900"/>
</dbReference>
<gene>
    <name evidence="3" type="primary">LOC123067118</name>
</gene>
<reference evidence="3" key="1">
    <citation type="submission" date="2018-08" db="EMBL/GenBank/DDBJ databases">
        <authorList>
            <person name="Rossello M."/>
        </authorList>
    </citation>
    <scope>NUCLEOTIDE SEQUENCE [LARGE SCALE GENOMIC DNA]</scope>
    <source>
        <strain evidence="3">cv. Chinese Spring</strain>
    </source>
</reference>
<organism evidence="3">
    <name type="scientific">Triticum aestivum</name>
    <name type="common">Wheat</name>
    <dbReference type="NCBI Taxonomy" id="4565"/>
    <lineage>
        <taxon>Eukaryota</taxon>
        <taxon>Viridiplantae</taxon>
        <taxon>Streptophyta</taxon>
        <taxon>Embryophyta</taxon>
        <taxon>Tracheophyta</taxon>
        <taxon>Spermatophyta</taxon>
        <taxon>Magnoliopsida</taxon>
        <taxon>Liliopsida</taxon>
        <taxon>Poales</taxon>
        <taxon>Poaceae</taxon>
        <taxon>BOP clade</taxon>
        <taxon>Pooideae</taxon>
        <taxon>Triticodae</taxon>
        <taxon>Triticeae</taxon>
        <taxon>Triticinae</taxon>
        <taxon>Triticum</taxon>
    </lineage>
</organism>
<dbReference type="Gramene" id="TraesWEE_scaffold_092829_01G000200.1">
    <property type="protein sequence ID" value="TraesWEE_scaffold_092829_01G000200.1"/>
    <property type="gene ID" value="TraesWEE_scaffold_092829_01G000200"/>
</dbReference>
<reference evidence="3" key="2">
    <citation type="submission" date="2018-10" db="UniProtKB">
        <authorList>
            <consortium name="EnsemblPlants"/>
        </authorList>
    </citation>
    <scope>IDENTIFICATION</scope>
</reference>
<feature type="domain" description="DUF6598" evidence="2">
    <location>
        <begin position="11"/>
        <end position="247"/>
    </location>
</feature>
<dbReference type="PANTHER" id="PTHR33065">
    <property type="entry name" value="OS07G0486400 PROTEIN"/>
    <property type="match status" value="1"/>
</dbReference>
<dbReference type="Gramene" id="TraesARI3B03G01827480.1">
    <property type="protein sequence ID" value="TraesARI3B03G01827480.1"/>
    <property type="gene ID" value="TraesARI3B03G01827480"/>
</dbReference>
<dbReference type="PANTHER" id="PTHR33065:SF184">
    <property type="entry name" value="DUF6598 DOMAIN-CONTAINING PROTEIN"/>
    <property type="match status" value="1"/>
</dbReference>
<dbReference type="Gramene" id="TraesCS3B02G604400.1">
    <property type="protein sequence ID" value="TraesCS3B02G604400.1"/>
    <property type="gene ID" value="TraesCS3B02G604400"/>
</dbReference>
<accession>A0A3B6FZD7</accession>
<keyword evidence="4" id="KW-1185">Reference proteome</keyword>
<name>A0A3B6FZD7_WHEAT</name>
<proteinExistence type="predicted"/>
<dbReference type="STRING" id="4565.A0A3B6FZD7"/>
<sequence>MQDYSSYGKELVEVLSVRYKGQGDPSCTIIVYDGKRGQIIYTQSGQGDMRVSHEHSNSGTQNGSNDRRLLLTGPYRVISMDGCVLIEYNIDDHCHAKILLDIDDPSTKHDEAVTAELGCTCDNHPKAVVTYALLSNAVEAIVEVKLHQRRDNTFYGTIIAYSYLGDVVLFETDNEKTLIGSSQEPTIIPLARSVLAVPLDSSLQIEVDLWNHSNGKIVKGLVSCQAHLNSNHVVHLDGENGQVDVKITWSD</sequence>
<dbReference type="Pfam" id="PF20241">
    <property type="entry name" value="DUF6598"/>
    <property type="match status" value="1"/>
</dbReference>
<evidence type="ECO:0000256" key="1">
    <source>
        <dbReference type="SAM" id="MobiDB-lite"/>
    </source>
</evidence>
<feature type="region of interest" description="Disordered" evidence="1">
    <location>
        <begin position="46"/>
        <end position="67"/>
    </location>
</feature>
<dbReference type="Proteomes" id="UP000019116">
    <property type="component" value="Chromosome 3B"/>
</dbReference>